<evidence type="ECO:0000256" key="6">
    <source>
        <dbReference type="ARBA" id="ARBA00022801"/>
    </source>
</evidence>
<feature type="domain" description="Alpha-amylase C-terminal beta-sheet" evidence="11">
    <location>
        <begin position="840"/>
        <end position="900"/>
    </location>
</feature>
<dbReference type="InterPro" id="IPR056301">
    <property type="entry name" value="GWD-like_N_Ig"/>
</dbReference>
<keyword evidence="13" id="KW-1185">Reference proteome</keyword>
<evidence type="ECO:0000256" key="3">
    <source>
        <dbReference type="ARBA" id="ARBA00008061"/>
    </source>
</evidence>
<evidence type="ECO:0000256" key="5">
    <source>
        <dbReference type="ARBA" id="ARBA00022723"/>
    </source>
</evidence>
<proteinExistence type="inferred from homology"/>
<keyword evidence="5" id="KW-0479">Metal-binding</keyword>
<dbReference type="InterPro" id="IPR017853">
    <property type="entry name" value="GH"/>
</dbReference>
<dbReference type="Pfam" id="PF23166">
    <property type="entry name" value="Ig_N_CWD1"/>
    <property type="match status" value="2"/>
</dbReference>
<keyword evidence="7" id="KW-0119">Carbohydrate metabolism</keyword>
<sequence>MSTVITEPLLHHDLRGIRRSRLKSSIFRPASMSFSRQFRCHGRIFYSFKPPRKPFIVRASSFGSAAIVETFDFTDVFFRETFPLRWTETVEGRIFVRLDKEKNDQNWQLTVGCGLPGKWILHWGVSYIDDVGSEWDQPPADMRPPGSVPIKDYAIETPLEKAPCTTEGDGLYEVKISVKPDSTIAAINFVLKDEETGAWYQHKGRDFKVALVDRPHDDNNIIGGQKGFGIWPGALGQLSNILLKGEASHSKEEGTDGASSNKKQEDSCLGGFYEELPLVKQIPVHNSVCVSVRKCPTTAKNILYLETDLPGDVIVHWGVCRDDAKNWEIPVAPHPPGTTIFKRKALRTLLKQKEGAKGCSGLFTLDKDILGFLFVLRIKENTWLNSMGNDFFVPLSNSSNLVQSIKDQSETTHISEKTDGENEEVSDSVYTDGIINEIRNLVSDISSEKNRNTKTKEAQESILQEIEKLAAEAYSIFRSSMQTFLEEAVSESKAVDSPSKVSSGTGSGYEILCQGFNWESNKSGRWYKELKEKAEEVSSLGFSIIWLPPPTESVSPEGYMPKDLYNLNSRYGTIEELKDLVKKFHEVNVKVLGDVVLNHRCAQYKNQNGVWNIFGGRLNWDDRAIVADDPHFQGRGNKSSGDNFHAAPNIDHSQDFVRKDLKEWLCWLRKEIGYDGWRLDFVRGFWGGYVKDYLEASEPYFAVGEFWDSLSYSYSVMDHNQDAHRQRIIDWINATNGTAGAFDVTTKGILHSAIERCEYWRLSDEKGKPPGVVGWWPSRAVTFIENHDTGSTQGHWRFPGGKEMQGYAYILTHPGTPAVFYDHVFSHYQSEIASLISLRNRNKIHCRSTVKITKAEKDVYAAIMDDKVAMKIGPGYYEPQSGSQRWSLALEGSNYKVWEAT</sequence>
<dbReference type="Gene3D" id="2.60.40.1180">
    <property type="entry name" value="Golgi alpha-mannosidase II"/>
    <property type="match status" value="1"/>
</dbReference>
<dbReference type="GO" id="GO:0005509">
    <property type="term" value="F:calcium ion binding"/>
    <property type="evidence" value="ECO:0007669"/>
    <property type="project" value="InterPro"/>
</dbReference>
<accession>A0AAN7GQ07</accession>
<dbReference type="EMBL" id="JAXIOK010000024">
    <property type="protein sequence ID" value="KAK4741374.1"/>
    <property type="molecule type" value="Genomic_DNA"/>
</dbReference>
<comment type="catalytic activity">
    <reaction evidence="1">
        <text>Endohydrolysis of (1-&gt;4)-alpha-D-glucosidic linkages in polysaccharides containing three or more (1-&gt;4)-alpha-linked D-glucose units.</text>
        <dbReference type="EC" id="3.2.1.1"/>
    </reaction>
</comment>
<dbReference type="Proteomes" id="UP001345219">
    <property type="component" value="Chromosome 19"/>
</dbReference>
<dbReference type="SMART" id="SM00642">
    <property type="entry name" value="Aamy"/>
    <property type="match status" value="1"/>
</dbReference>
<dbReference type="CDD" id="cd11314">
    <property type="entry name" value="AmyAc_arch_bac_plant_AmyA"/>
    <property type="match status" value="1"/>
</dbReference>
<evidence type="ECO:0000313" key="13">
    <source>
        <dbReference type="Proteomes" id="UP001345219"/>
    </source>
</evidence>
<evidence type="ECO:0000313" key="12">
    <source>
        <dbReference type="EMBL" id="KAK4741374.1"/>
    </source>
</evidence>
<keyword evidence="6" id="KW-0378">Hydrolase</keyword>
<evidence type="ECO:0000256" key="9">
    <source>
        <dbReference type="ARBA" id="ARBA00030238"/>
    </source>
</evidence>
<evidence type="ECO:0000256" key="7">
    <source>
        <dbReference type="ARBA" id="ARBA00023277"/>
    </source>
</evidence>
<dbReference type="PANTHER" id="PTHR43447">
    <property type="entry name" value="ALPHA-AMYLASE"/>
    <property type="match status" value="1"/>
</dbReference>
<keyword evidence="8" id="KW-0326">Glycosidase</keyword>
<evidence type="ECO:0000256" key="4">
    <source>
        <dbReference type="ARBA" id="ARBA00012595"/>
    </source>
</evidence>
<dbReference type="GO" id="GO:0004556">
    <property type="term" value="F:alpha-amylase activity"/>
    <property type="evidence" value="ECO:0007669"/>
    <property type="project" value="UniProtKB-EC"/>
</dbReference>
<protein>
    <recommendedName>
        <fullName evidence="4">alpha-amylase</fullName>
        <ecNumber evidence="4">3.2.1.1</ecNumber>
    </recommendedName>
    <alternativeName>
        <fullName evidence="9">1,4-alpha-D-glucan glucanohydrolase</fullName>
    </alternativeName>
</protein>
<evidence type="ECO:0000259" key="10">
    <source>
        <dbReference type="SMART" id="SM00642"/>
    </source>
</evidence>
<evidence type="ECO:0000259" key="11">
    <source>
        <dbReference type="SMART" id="SM00810"/>
    </source>
</evidence>
<dbReference type="SUPFAM" id="SSF51011">
    <property type="entry name" value="Glycosyl hydrolase domain"/>
    <property type="match status" value="1"/>
</dbReference>
<dbReference type="Pfam" id="PF07821">
    <property type="entry name" value="Alpha-amyl_C2"/>
    <property type="match status" value="1"/>
</dbReference>
<reference evidence="12 13" key="1">
    <citation type="journal article" date="2023" name="Hortic Res">
        <title>Pangenome of water caltrop reveals structural variations and asymmetric subgenome divergence after allopolyploidization.</title>
        <authorList>
            <person name="Zhang X."/>
            <person name="Chen Y."/>
            <person name="Wang L."/>
            <person name="Yuan Y."/>
            <person name="Fang M."/>
            <person name="Shi L."/>
            <person name="Lu R."/>
            <person name="Comes H.P."/>
            <person name="Ma Y."/>
            <person name="Chen Y."/>
            <person name="Huang G."/>
            <person name="Zhou Y."/>
            <person name="Zheng Z."/>
            <person name="Qiu Y."/>
        </authorList>
    </citation>
    <scope>NUCLEOTIDE SEQUENCE [LARGE SCALE GENOMIC DNA]</scope>
    <source>
        <tissue evidence="12">Roots</tissue>
    </source>
</reference>
<organism evidence="12 13">
    <name type="scientific">Trapa incisa</name>
    <dbReference type="NCBI Taxonomy" id="236973"/>
    <lineage>
        <taxon>Eukaryota</taxon>
        <taxon>Viridiplantae</taxon>
        <taxon>Streptophyta</taxon>
        <taxon>Embryophyta</taxon>
        <taxon>Tracheophyta</taxon>
        <taxon>Spermatophyta</taxon>
        <taxon>Magnoliopsida</taxon>
        <taxon>eudicotyledons</taxon>
        <taxon>Gunneridae</taxon>
        <taxon>Pentapetalae</taxon>
        <taxon>rosids</taxon>
        <taxon>malvids</taxon>
        <taxon>Myrtales</taxon>
        <taxon>Lythraceae</taxon>
        <taxon>Trapa</taxon>
    </lineage>
</organism>
<dbReference type="Pfam" id="PF00128">
    <property type="entry name" value="Alpha-amylase"/>
    <property type="match status" value="1"/>
</dbReference>
<comment type="cofactor">
    <cofactor evidence="2">
        <name>Ca(2+)</name>
        <dbReference type="ChEBI" id="CHEBI:29108"/>
    </cofactor>
</comment>
<evidence type="ECO:0000256" key="1">
    <source>
        <dbReference type="ARBA" id="ARBA00000548"/>
    </source>
</evidence>
<dbReference type="GO" id="GO:0005975">
    <property type="term" value="P:carbohydrate metabolic process"/>
    <property type="evidence" value="ECO:0007669"/>
    <property type="project" value="InterPro"/>
</dbReference>
<dbReference type="SUPFAM" id="SSF51445">
    <property type="entry name" value="(Trans)glycosidases"/>
    <property type="match status" value="1"/>
</dbReference>
<dbReference type="EC" id="3.2.1.1" evidence="4"/>
<gene>
    <name evidence="12" type="ORF">SAY87_024962</name>
</gene>
<dbReference type="Gene3D" id="3.20.20.80">
    <property type="entry name" value="Glycosidases"/>
    <property type="match status" value="1"/>
</dbReference>
<dbReference type="AlphaFoldDB" id="A0AAN7GQ07"/>
<evidence type="ECO:0000256" key="2">
    <source>
        <dbReference type="ARBA" id="ARBA00001913"/>
    </source>
</evidence>
<dbReference type="SMART" id="SM00810">
    <property type="entry name" value="Alpha-amyl_C2"/>
    <property type="match status" value="1"/>
</dbReference>
<comment type="caution">
    <text evidence="12">The sequence shown here is derived from an EMBL/GenBank/DDBJ whole genome shotgun (WGS) entry which is preliminary data.</text>
</comment>
<evidence type="ECO:0000256" key="8">
    <source>
        <dbReference type="ARBA" id="ARBA00023295"/>
    </source>
</evidence>
<comment type="similarity">
    <text evidence="3">Belongs to the glycosyl hydrolase 13 family.</text>
</comment>
<dbReference type="InterPro" id="IPR012850">
    <property type="entry name" value="A-amylase_bs_C"/>
</dbReference>
<dbReference type="InterPro" id="IPR006047">
    <property type="entry name" value="GH13_cat_dom"/>
</dbReference>
<name>A0AAN7GQ07_9MYRT</name>
<dbReference type="InterPro" id="IPR013780">
    <property type="entry name" value="Glyco_hydro_b"/>
</dbReference>
<feature type="domain" description="Glycosyl hydrolase family 13 catalytic" evidence="10">
    <location>
        <begin position="510"/>
        <end position="839"/>
    </location>
</feature>